<evidence type="ECO:0000256" key="2">
    <source>
        <dbReference type="ARBA" id="ARBA00007935"/>
    </source>
</evidence>
<feature type="transmembrane region" description="Helical" evidence="8">
    <location>
        <begin position="129"/>
        <end position="148"/>
    </location>
</feature>
<dbReference type="GO" id="GO:0033214">
    <property type="term" value="P:siderophore-iron import into cell"/>
    <property type="evidence" value="ECO:0007669"/>
    <property type="project" value="TreeGrafter"/>
</dbReference>
<comment type="subcellular location">
    <subcellularLocation>
        <location evidence="1">Cell membrane</location>
        <topology evidence="1">Multi-pass membrane protein</topology>
    </subcellularLocation>
</comment>
<evidence type="ECO:0000313" key="9">
    <source>
        <dbReference type="EMBL" id="MCS7481117.1"/>
    </source>
</evidence>
<reference evidence="9" key="1">
    <citation type="submission" date="2022-08" db="EMBL/GenBank/DDBJ databases">
        <authorList>
            <person name="Tistechok S."/>
            <person name="Samborskyy M."/>
            <person name="Roman I."/>
        </authorList>
    </citation>
    <scope>NUCLEOTIDE SEQUENCE</scope>
    <source>
        <strain evidence="9">DSM 103496</strain>
    </source>
</reference>
<dbReference type="Pfam" id="PF01032">
    <property type="entry name" value="FecCD"/>
    <property type="match status" value="1"/>
</dbReference>
<keyword evidence="5 8" id="KW-0812">Transmembrane</keyword>
<feature type="transmembrane region" description="Helical" evidence="8">
    <location>
        <begin position="102"/>
        <end position="123"/>
    </location>
</feature>
<feature type="transmembrane region" description="Helical" evidence="8">
    <location>
        <begin position="73"/>
        <end position="90"/>
    </location>
</feature>
<name>A0A9X2VS00_9PSEU</name>
<evidence type="ECO:0000256" key="3">
    <source>
        <dbReference type="ARBA" id="ARBA00022448"/>
    </source>
</evidence>
<dbReference type="GO" id="GO:0022857">
    <property type="term" value="F:transmembrane transporter activity"/>
    <property type="evidence" value="ECO:0007669"/>
    <property type="project" value="InterPro"/>
</dbReference>
<keyword evidence="6 8" id="KW-1133">Transmembrane helix</keyword>
<dbReference type="PANTHER" id="PTHR30472:SF1">
    <property type="entry name" value="FE(3+) DICITRATE TRANSPORT SYSTEM PERMEASE PROTEIN FECC-RELATED"/>
    <property type="match status" value="1"/>
</dbReference>
<evidence type="ECO:0000256" key="7">
    <source>
        <dbReference type="ARBA" id="ARBA00023136"/>
    </source>
</evidence>
<dbReference type="FunFam" id="1.10.3470.10:FF:000001">
    <property type="entry name" value="Vitamin B12 ABC transporter permease BtuC"/>
    <property type="match status" value="1"/>
</dbReference>
<sequence>MGAAVQVRPRGGTSHAVRAVGLLIAVGVLVFVFILSLWVGTRNIPFGDTWQVLLHNDGSTEAVIIHDLRVPRGVMGVLVGGALGLAGALMQALTRNPLADPGLLGVEMGASAAVVVAIAFTGITTVTGYIWFAFAGAAAASVVVYVLGSSGRSAATPERLVLAGAAITAVLVAFVSAVLVLDTQAFNAFRFWDVGALAGRKMDAVTQVAPFILVGVGLALGLARSLNVLALGDQTGKALGANLGRTRAIGALAVTLLCGAATAAAGPIAFIGLTIPHVARMIVGPDQRWVLPYSLVLAPILLIGADVVGRVVIAPSELQVGIVTAFLGAPVFIALCRRRKLAEL</sequence>
<evidence type="ECO:0000256" key="5">
    <source>
        <dbReference type="ARBA" id="ARBA00022692"/>
    </source>
</evidence>
<dbReference type="GO" id="GO:0005886">
    <property type="term" value="C:plasma membrane"/>
    <property type="evidence" value="ECO:0007669"/>
    <property type="project" value="UniProtKB-SubCell"/>
</dbReference>
<dbReference type="InterPro" id="IPR037294">
    <property type="entry name" value="ABC_BtuC-like"/>
</dbReference>
<comment type="similarity">
    <text evidence="2">Belongs to the binding-protein-dependent transport system permease family. FecCD subfamily.</text>
</comment>
<feature type="transmembrane region" description="Helical" evidence="8">
    <location>
        <begin position="160"/>
        <end position="181"/>
    </location>
</feature>
<comment type="caution">
    <text evidence="9">The sequence shown here is derived from an EMBL/GenBank/DDBJ whole genome shotgun (WGS) entry which is preliminary data.</text>
</comment>
<keyword evidence="3" id="KW-0813">Transport</keyword>
<feature type="transmembrane region" description="Helical" evidence="8">
    <location>
        <begin position="318"/>
        <end position="336"/>
    </location>
</feature>
<dbReference type="CDD" id="cd06550">
    <property type="entry name" value="TM_ABC_iron-siderophores_like"/>
    <property type="match status" value="1"/>
</dbReference>
<evidence type="ECO:0000256" key="1">
    <source>
        <dbReference type="ARBA" id="ARBA00004651"/>
    </source>
</evidence>
<dbReference type="EMBL" id="JANYMP010000016">
    <property type="protein sequence ID" value="MCS7481117.1"/>
    <property type="molecule type" value="Genomic_DNA"/>
</dbReference>
<dbReference type="SUPFAM" id="SSF81345">
    <property type="entry name" value="ABC transporter involved in vitamin B12 uptake, BtuC"/>
    <property type="match status" value="1"/>
</dbReference>
<gene>
    <name evidence="9" type="ORF">NZH93_30040</name>
</gene>
<dbReference type="AlphaFoldDB" id="A0A9X2VS00"/>
<organism evidence="9 10">
    <name type="scientific">Umezawaea endophytica</name>
    <dbReference type="NCBI Taxonomy" id="1654476"/>
    <lineage>
        <taxon>Bacteria</taxon>
        <taxon>Bacillati</taxon>
        <taxon>Actinomycetota</taxon>
        <taxon>Actinomycetes</taxon>
        <taxon>Pseudonocardiales</taxon>
        <taxon>Pseudonocardiaceae</taxon>
        <taxon>Umezawaea</taxon>
    </lineage>
</organism>
<dbReference type="PANTHER" id="PTHR30472">
    <property type="entry name" value="FERRIC ENTEROBACTIN TRANSPORT SYSTEM PERMEASE PROTEIN"/>
    <property type="match status" value="1"/>
</dbReference>
<keyword evidence="4" id="KW-1003">Cell membrane</keyword>
<evidence type="ECO:0000313" key="10">
    <source>
        <dbReference type="Proteomes" id="UP001141259"/>
    </source>
</evidence>
<feature type="transmembrane region" description="Helical" evidence="8">
    <location>
        <begin position="20"/>
        <end position="40"/>
    </location>
</feature>
<keyword evidence="10" id="KW-1185">Reference proteome</keyword>
<feature type="transmembrane region" description="Helical" evidence="8">
    <location>
        <begin position="290"/>
        <end position="312"/>
    </location>
</feature>
<dbReference type="Proteomes" id="UP001141259">
    <property type="component" value="Unassembled WGS sequence"/>
</dbReference>
<evidence type="ECO:0000256" key="4">
    <source>
        <dbReference type="ARBA" id="ARBA00022475"/>
    </source>
</evidence>
<dbReference type="RefSeq" id="WP_259626605.1">
    <property type="nucleotide sequence ID" value="NZ_JANYMP010000016.1"/>
</dbReference>
<keyword evidence="7 8" id="KW-0472">Membrane</keyword>
<dbReference type="InterPro" id="IPR000522">
    <property type="entry name" value="ABC_transptr_permease_BtuC"/>
</dbReference>
<protein>
    <submittedName>
        <fullName evidence="9">Iron chelate uptake ABC transporter family permease subunit</fullName>
    </submittedName>
</protein>
<accession>A0A9X2VS00</accession>
<feature type="transmembrane region" description="Helical" evidence="8">
    <location>
        <begin position="249"/>
        <end position="278"/>
    </location>
</feature>
<dbReference type="Gene3D" id="1.10.3470.10">
    <property type="entry name" value="ABC transporter involved in vitamin B12 uptake, BtuC"/>
    <property type="match status" value="1"/>
</dbReference>
<evidence type="ECO:0000256" key="6">
    <source>
        <dbReference type="ARBA" id="ARBA00022989"/>
    </source>
</evidence>
<proteinExistence type="inferred from homology"/>
<evidence type="ECO:0000256" key="8">
    <source>
        <dbReference type="SAM" id="Phobius"/>
    </source>
</evidence>